<comment type="caution">
    <text evidence="7">The sequence shown here is derived from an EMBL/GenBank/DDBJ whole genome shotgun (WGS) entry which is preliminary data.</text>
</comment>
<keyword evidence="2" id="KW-0813">Transport</keyword>
<evidence type="ECO:0000256" key="5">
    <source>
        <dbReference type="ARBA" id="ARBA00023136"/>
    </source>
</evidence>
<dbReference type="PANTHER" id="PTHR23519:SF1">
    <property type="entry name" value="AUTOPHAGY-RELATED PROTEIN 22"/>
    <property type="match status" value="1"/>
</dbReference>
<evidence type="ECO:0000256" key="3">
    <source>
        <dbReference type="ARBA" id="ARBA00022692"/>
    </source>
</evidence>
<feature type="transmembrane region" description="Helical" evidence="6">
    <location>
        <begin position="235"/>
        <end position="253"/>
    </location>
</feature>
<dbReference type="AlphaFoldDB" id="N2A8F8"/>
<feature type="transmembrane region" description="Helical" evidence="6">
    <location>
        <begin position="85"/>
        <end position="102"/>
    </location>
</feature>
<keyword evidence="8" id="KW-1185">Reference proteome</keyword>
<dbReference type="EMBL" id="AQFT01000118">
    <property type="protein sequence ID" value="EMZ22738.1"/>
    <property type="molecule type" value="Genomic_DNA"/>
</dbReference>
<gene>
    <name evidence="7" type="ORF">C823_03876</name>
</gene>
<feature type="transmembrane region" description="Helical" evidence="6">
    <location>
        <begin position="148"/>
        <end position="167"/>
    </location>
</feature>
<evidence type="ECO:0000256" key="4">
    <source>
        <dbReference type="ARBA" id="ARBA00022989"/>
    </source>
</evidence>
<dbReference type="GO" id="GO:0012505">
    <property type="term" value="C:endomembrane system"/>
    <property type="evidence" value="ECO:0007669"/>
    <property type="project" value="UniProtKB-SubCell"/>
</dbReference>
<dbReference type="OrthoDB" id="9768783at2"/>
<dbReference type="Pfam" id="PF11700">
    <property type="entry name" value="ATG22"/>
    <property type="match status" value="2"/>
</dbReference>
<protein>
    <recommendedName>
        <fullName evidence="9">Major facilitator superfamily (MFS) profile domain-containing protein</fullName>
    </recommendedName>
</protein>
<evidence type="ECO:0000256" key="6">
    <source>
        <dbReference type="SAM" id="Phobius"/>
    </source>
</evidence>
<dbReference type="STRING" id="1235802.C823_03876"/>
<accession>N2A8F8</accession>
<dbReference type="InterPro" id="IPR024671">
    <property type="entry name" value="Atg22-like"/>
</dbReference>
<evidence type="ECO:0008006" key="9">
    <source>
        <dbReference type="Google" id="ProtNLM"/>
    </source>
</evidence>
<dbReference type="InterPro" id="IPR036259">
    <property type="entry name" value="MFS_trans_sf"/>
</dbReference>
<feature type="transmembrane region" description="Helical" evidence="6">
    <location>
        <begin position="300"/>
        <end position="318"/>
    </location>
</feature>
<evidence type="ECO:0000256" key="2">
    <source>
        <dbReference type="ARBA" id="ARBA00022448"/>
    </source>
</evidence>
<reference evidence="7 8" key="1">
    <citation type="journal article" date="2014" name="Genome Announc.">
        <title>Draft genome sequences of the altered schaedler flora, a defined bacterial community from gnotobiotic mice.</title>
        <authorList>
            <person name="Wannemuehler M.J."/>
            <person name="Overstreet A.M."/>
            <person name="Ward D.V."/>
            <person name="Phillips G.J."/>
        </authorList>
    </citation>
    <scope>NUCLEOTIDE SEQUENCE [LARGE SCALE GENOMIC DNA]</scope>
    <source>
        <strain evidence="7 8">ASF492</strain>
    </source>
</reference>
<dbReference type="PATRIC" id="fig|1235802.3.peg.4098"/>
<feature type="transmembrane region" description="Helical" evidence="6">
    <location>
        <begin position="268"/>
        <end position="288"/>
    </location>
</feature>
<proteinExistence type="predicted"/>
<dbReference type="InterPro" id="IPR050495">
    <property type="entry name" value="ATG22/LtaA_families"/>
</dbReference>
<feature type="transmembrane region" description="Helical" evidence="6">
    <location>
        <begin position="179"/>
        <end position="199"/>
    </location>
</feature>
<feature type="transmembrane region" description="Helical" evidence="6">
    <location>
        <begin position="52"/>
        <end position="73"/>
    </location>
</feature>
<evidence type="ECO:0000313" key="8">
    <source>
        <dbReference type="Proteomes" id="UP000012589"/>
    </source>
</evidence>
<dbReference type="SUPFAM" id="SSF103473">
    <property type="entry name" value="MFS general substrate transporter"/>
    <property type="match status" value="1"/>
</dbReference>
<sequence length="413" mass="45467">MPKKMKFTKMEKAWILYDVGNSAFVLLVATLFPIYFDAIAQQAGISSVDYLAYWGYAASAVTIIVAVTGPVLGAMTDFQGWKKPVFLGSMLLGATGCFLLGFMRVWFVFLILFVIAKCGFSASLIFYDAMLSDVTTPERMDEVSSAGFAWGYIGSCVPFIAGLVFVLTASKTGIGEMNAMTIAFCMCAVWWFCTTIPLWRHYQQVHYIPADRNIVRGSFQRLGDTLKNMHSHPEVFWFLLAFFCYIDGVYTIIDMATAYGTALGLDTTGLLLALLSTQIVAFPATLVFGRLSGRYAPKNLILICIIAYTCITIFGMTLDSQTKFWILAVCVGLFQGGVQALSRSHFAKIIPKDRSGEYFGIFDICGKGASFLGTMLVSVTSQITGSIHYGIGSLVFLFILGILLFRKSCGYLK</sequence>
<organism evidence="7 8">
    <name type="scientific">Eubacterium plexicaudatum ASF492</name>
    <dbReference type="NCBI Taxonomy" id="1235802"/>
    <lineage>
        <taxon>Bacteria</taxon>
        <taxon>Bacillati</taxon>
        <taxon>Bacillota</taxon>
        <taxon>Clostridia</taxon>
        <taxon>Eubacteriales</taxon>
        <taxon>Eubacteriaceae</taxon>
        <taxon>Eubacterium</taxon>
    </lineage>
</organism>
<evidence type="ECO:0000313" key="7">
    <source>
        <dbReference type="EMBL" id="EMZ22738.1"/>
    </source>
</evidence>
<dbReference type="HOGENOM" id="CLU_017518_3_0_9"/>
<keyword evidence="3 6" id="KW-0812">Transmembrane</keyword>
<keyword evidence="5 6" id="KW-0472">Membrane</keyword>
<evidence type="ECO:0000256" key="1">
    <source>
        <dbReference type="ARBA" id="ARBA00004127"/>
    </source>
</evidence>
<dbReference type="PANTHER" id="PTHR23519">
    <property type="entry name" value="AUTOPHAGY-RELATED PROTEIN 22"/>
    <property type="match status" value="1"/>
</dbReference>
<keyword evidence="4 6" id="KW-1133">Transmembrane helix</keyword>
<name>N2A8F8_9FIRM</name>
<dbReference type="Gene3D" id="1.20.1250.20">
    <property type="entry name" value="MFS general substrate transporter like domains"/>
    <property type="match status" value="1"/>
</dbReference>
<feature type="transmembrane region" description="Helical" evidence="6">
    <location>
        <begin position="386"/>
        <end position="405"/>
    </location>
</feature>
<dbReference type="Proteomes" id="UP000012589">
    <property type="component" value="Unassembled WGS sequence"/>
</dbReference>
<feature type="transmembrane region" description="Helical" evidence="6">
    <location>
        <begin position="108"/>
        <end position="127"/>
    </location>
</feature>
<comment type="subcellular location">
    <subcellularLocation>
        <location evidence="1">Endomembrane system</location>
        <topology evidence="1">Multi-pass membrane protein</topology>
    </subcellularLocation>
</comment>
<dbReference type="eggNOG" id="COG2270">
    <property type="taxonomic scope" value="Bacteria"/>
</dbReference>